<evidence type="ECO:0000313" key="1">
    <source>
        <dbReference type="EMBL" id="KKK49835.1"/>
    </source>
</evidence>
<organism evidence="1">
    <name type="scientific">marine sediment metagenome</name>
    <dbReference type="NCBI Taxonomy" id="412755"/>
    <lineage>
        <taxon>unclassified sequences</taxon>
        <taxon>metagenomes</taxon>
        <taxon>ecological metagenomes</taxon>
    </lineage>
</organism>
<accession>A0A0F8WNH0</accession>
<protein>
    <recommendedName>
        <fullName evidence="2">Glycosyl transferase</fullName>
    </recommendedName>
</protein>
<name>A0A0F8WNH0_9ZZZZ</name>
<dbReference type="SUPFAM" id="SSF53448">
    <property type="entry name" value="Nucleotide-diphospho-sugar transferases"/>
    <property type="match status" value="1"/>
</dbReference>
<dbReference type="InterPro" id="IPR029044">
    <property type="entry name" value="Nucleotide-diphossugar_trans"/>
</dbReference>
<comment type="caution">
    <text evidence="1">The sequence shown here is derived from an EMBL/GenBank/DDBJ whole genome shotgun (WGS) entry which is preliminary data.</text>
</comment>
<dbReference type="EMBL" id="LAZR01068334">
    <property type="protein sequence ID" value="KKK49835.1"/>
    <property type="molecule type" value="Genomic_DNA"/>
</dbReference>
<feature type="non-terminal residue" evidence="1">
    <location>
        <position position="168"/>
    </location>
</feature>
<dbReference type="AlphaFoldDB" id="A0A0F8WNH0"/>
<gene>
    <name evidence="1" type="ORF">LCGC14_3131060</name>
</gene>
<proteinExistence type="predicted"/>
<reference evidence="1" key="1">
    <citation type="journal article" date="2015" name="Nature">
        <title>Complex archaea that bridge the gap between prokaryotes and eukaryotes.</title>
        <authorList>
            <person name="Spang A."/>
            <person name="Saw J.H."/>
            <person name="Jorgensen S.L."/>
            <person name="Zaremba-Niedzwiedzka K."/>
            <person name="Martijn J."/>
            <person name="Lind A.E."/>
            <person name="van Eijk R."/>
            <person name="Schleper C."/>
            <person name="Guy L."/>
            <person name="Ettema T.J."/>
        </authorList>
    </citation>
    <scope>NUCLEOTIDE SEQUENCE</scope>
</reference>
<evidence type="ECO:0008006" key="2">
    <source>
        <dbReference type="Google" id="ProtNLM"/>
    </source>
</evidence>
<sequence length="168" mass="19078">MISVRRTPIPTRPGRSSVTLPRIAERLYQLEVEHGKRKDEQIAVVCYLWGNDGFSDPRGFEPEQVNVLARRVKENLSFPHRFICITDESEGFSQDVELMPLPDEARAIANIPTAQGHKRFPSCYRRLWTFSKGAKALGDVVLVLDIDCFITGCLDPLFDFMPDAHFIG</sequence>